<reference evidence="9" key="1">
    <citation type="journal article" date="2020" name="BMC Genomics">
        <title>Correction to: Identification and distribution of gene clusters required for synthesis of sphingolipid metabolism inhibitors in diverse species of the filamentous fungus Fusarium.</title>
        <authorList>
            <person name="Kim H.S."/>
            <person name="Lohmar J.M."/>
            <person name="Busman M."/>
            <person name="Brown D.W."/>
            <person name="Naumann T.A."/>
            <person name="Divon H.H."/>
            <person name="Lysoe E."/>
            <person name="Uhlig S."/>
            <person name="Proctor R.H."/>
        </authorList>
    </citation>
    <scope>NUCLEOTIDE SEQUENCE</scope>
    <source>
        <strain evidence="9">NRRL 22465</strain>
    </source>
</reference>
<dbReference type="PROSITE" id="PS51257">
    <property type="entry name" value="PROKAR_LIPOPROTEIN"/>
    <property type="match status" value="1"/>
</dbReference>
<keyword evidence="10" id="KW-1185">Reference proteome</keyword>
<comment type="similarity">
    <text evidence="1 8">Belongs to the tannase family.</text>
</comment>
<dbReference type="EC" id="3.1.1.-" evidence="8"/>
<organism evidence="9 10">
    <name type="scientific">Fusarium zealandicum</name>
    <dbReference type="NCBI Taxonomy" id="1053134"/>
    <lineage>
        <taxon>Eukaryota</taxon>
        <taxon>Fungi</taxon>
        <taxon>Dikarya</taxon>
        <taxon>Ascomycota</taxon>
        <taxon>Pezizomycotina</taxon>
        <taxon>Sordariomycetes</taxon>
        <taxon>Hypocreomycetidae</taxon>
        <taxon>Hypocreales</taxon>
        <taxon>Nectriaceae</taxon>
        <taxon>Fusarium</taxon>
        <taxon>Fusarium staphyleae species complex</taxon>
    </lineage>
</organism>
<dbReference type="InterPro" id="IPR011118">
    <property type="entry name" value="Tannase/feruloyl_esterase"/>
</dbReference>
<keyword evidence="4 8" id="KW-0732">Signal</keyword>
<dbReference type="PANTHER" id="PTHR33938">
    <property type="entry name" value="FERULOYL ESTERASE B-RELATED"/>
    <property type="match status" value="1"/>
</dbReference>
<keyword evidence="6" id="KW-0106">Calcium</keyword>
<dbReference type="Gene3D" id="3.40.50.1820">
    <property type="entry name" value="alpha/beta hydrolase"/>
    <property type="match status" value="1"/>
</dbReference>
<dbReference type="EMBL" id="JABEYC010000379">
    <property type="protein sequence ID" value="KAF4978336.1"/>
    <property type="molecule type" value="Genomic_DNA"/>
</dbReference>
<comment type="caution">
    <text evidence="9">The sequence shown here is derived from an EMBL/GenBank/DDBJ whole genome shotgun (WGS) entry which is preliminary data.</text>
</comment>
<evidence type="ECO:0000256" key="6">
    <source>
        <dbReference type="ARBA" id="ARBA00022837"/>
    </source>
</evidence>
<feature type="signal peptide" evidence="8">
    <location>
        <begin position="1"/>
        <end position="25"/>
    </location>
</feature>
<evidence type="ECO:0000256" key="1">
    <source>
        <dbReference type="ARBA" id="ARBA00006249"/>
    </source>
</evidence>
<feature type="chain" id="PRO_5034873024" description="Carboxylic ester hydrolase" evidence="8">
    <location>
        <begin position="26"/>
        <end position="548"/>
    </location>
</feature>
<evidence type="ECO:0000313" key="9">
    <source>
        <dbReference type="EMBL" id="KAF4978336.1"/>
    </source>
</evidence>
<reference evidence="9" key="2">
    <citation type="submission" date="2020-05" db="EMBL/GenBank/DDBJ databases">
        <authorList>
            <person name="Kim H.-S."/>
            <person name="Proctor R.H."/>
            <person name="Brown D.W."/>
        </authorList>
    </citation>
    <scope>NUCLEOTIDE SEQUENCE</scope>
    <source>
        <strain evidence="9">NRRL 22465</strain>
    </source>
</reference>
<dbReference type="Proteomes" id="UP000635477">
    <property type="component" value="Unassembled WGS sequence"/>
</dbReference>
<dbReference type="OrthoDB" id="3039123at2759"/>
<keyword evidence="2" id="KW-0719">Serine esterase</keyword>
<name>A0A8H4UK30_9HYPO</name>
<proteinExistence type="inferred from homology"/>
<evidence type="ECO:0000256" key="3">
    <source>
        <dbReference type="ARBA" id="ARBA00022723"/>
    </source>
</evidence>
<evidence type="ECO:0000256" key="2">
    <source>
        <dbReference type="ARBA" id="ARBA00022487"/>
    </source>
</evidence>
<evidence type="ECO:0000256" key="5">
    <source>
        <dbReference type="ARBA" id="ARBA00022801"/>
    </source>
</evidence>
<keyword evidence="5 8" id="KW-0378">Hydrolase</keyword>
<gene>
    <name evidence="9" type="ORF">FZEAL_5258</name>
</gene>
<evidence type="ECO:0000256" key="7">
    <source>
        <dbReference type="ARBA" id="ARBA00023157"/>
    </source>
</evidence>
<dbReference type="PANTHER" id="PTHR33938:SF8">
    <property type="entry name" value="CARBOXYLIC ESTER HYDROLASE"/>
    <property type="match status" value="1"/>
</dbReference>
<keyword evidence="3" id="KW-0479">Metal-binding</keyword>
<evidence type="ECO:0000313" key="10">
    <source>
        <dbReference type="Proteomes" id="UP000635477"/>
    </source>
</evidence>
<dbReference type="AlphaFoldDB" id="A0A8H4UK30"/>
<evidence type="ECO:0000256" key="4">
    <source>
        <dbReference type="ARBA" id="ARBA00022729"/>
    </source>
</evidence>
<sequence length="548" mass="59654">MRLLNLVAPSLGAVLFSGHAVGSSAFSCSSASFTFPDLLGAELQSITASVLQGYTGNIGWKPEASRIGPDGVTACNVTISYTHPGHDDLVSVQLWLPIEDYNGRFVGVGGGGWLAGDAGSYDMMSTMASQGYAAATTNAGYEHSWLSKADSWLMKNPGNLDYPLIVNFAHRAVHDMTIIGRHIVKEAYGGPPNYSYWHGCSTGGRQGLTIANKYPDDYDGILTGCPAVDFPGLLVAMYWPQFVMNQMGRYPHACEFEAITAASVAACDGLDGVQDGIISRHDLCQFDPEIVEGKAIDCEGTPSTVSKDAIAIFKAMLQGPIDPEGNRLFPGITFGTTVVGNVAVANTLCEGTRCTRGLPFTISDDWIRLMVKKDPSFDLTKISHPEYAHIFRESVEEWGGLFGSNNPDLRRFHQLGKKMMTWHSLNDEAITAKAMRQYHERVLAFDEAHDVTTQDYYRYFEIPGAIHCGSPAGVPYPLDALKTLQSWVEEGIAPGELPAVLLGDSSEKQAKRPICVYPQVATLDNDGFVCKPPTEEMNDAQERNRDEL</sequence>
<dbReference type="InterPro" id="IPR029058">
    <property type="entry name" value="AB_hydrolase_fold"/>
</dbReference>
<dbReference type="GO" id="GO:0030600">
    <property type="term" value="F:feruloyl esterase activity"/>
    <property type="evidence" value="ECO:0007669"/>
    <property type="project" value="UniProtKB-ARBA"/>
</dbReference>
<evidence type="ECO:0000256" key="8">
    <source>
        <dbReference type="RuleBase" id="RU361238"/>
    </source>
</evidence>
<protein>
    <recommendedName>
        <fullName evidence="8">Carboxylic ester hydrolase</fullName>
        <ecNumber evidence="8">3.1.1.-</ecNumber>
    </recommendedName>
</protein>
<dbReference type="SUPFAM" id="SSF53474">
    <property type="entry name" value="alpha/beta-Hydrolases"/>
    <property type="match status" value="1"/>
</dbReference>
<keyword evidence="7" id="KW-1015">Disulfide bond</keyword>
<dbReference type="Pfam" id="PF07519">
    <property type="entry name" value="Tannase"/>
    <property type="match status" value="1"/>
</dbReference>
<accession>A0A8H4UK30</accession>
<dbReference type="GO" id="GO:0046872">
    <property type="term" value="F:metal ion binding"/>
    <property type="evidence" value="ECO:0007669"/>
    <property type="project" value="UniProtKB-KW"/>
</dbReference>